<accession>A0ABQ3V6B1</accession>
<dbReference type="GO" id="GO:0005524">
    <property type="term" value="F:ATP binding"/>
    <property type="evidence" value="ECO:0007669"/>
    <property type="project" value="UniProtKB-KW"/>
</dbReference>
<dbReference type="PANTHER" id="PTHR42734:SF17">
    <property type="entry name" value="METAL TRANSPORT SYSTEM ATP-BINDING PROTEIN TM_0124-RELATED"/>
    <property type="match status" value="1"/>
</dbReference>
<dbReference type="Pfam" id="PF00005">
    <property type="entry name" value="ABC_tran"/>
    <property type="match status" value="1"/>
</dbReference>
<dbReference type="PROSITE" id="PS00211">
    <property type="entry name" value="ABC_TRANSPORTER_1"/>
    <property type="match status" value="1"/>
</dbReference>
<dbReference type="Proteomes" id="UP000654345">
    <property type="component" value="Unassembled WGS sequence"/>
</dbReference>
<reference evidence="7 8" key="1">
    <citation type="journal article" date="2021" name="Int. J. Syst. Evol. Microbiol.">
        <title>Reticulibacter mediterranei gen. nov., sp. nov., within the new family Reticulibacteraceae fam. nov., and Ktedonospora formicarum gen. nov., sp. nov., Ktedonobacter robiniae sp. nov., Dictyobacter formicarum sp. nov. and Dictyobacter arantiisoli sp. nov., belonging to the class Ktedonobacteria.</title>
        <authorList>
            <person name="Yabe S."/>
            <person name="Zheng Y."/>
            <person name="Wang C.M."/>
            <person name="Sakai Y."/>
            <person name="Abe K."/>
            <person name="Yokota A."/>
            <person name="Donadio S."/>
            <person name="Cavaletti L."/>
            <person name="Monciardini P."/>
        </authorList>
    </citation>
    <scope>NUCLEOTIDE SEQUENCE [LARGE SCALE GENOMIC DNA]</scope>
    <source>
        <strain evidence="7 8">SOSP1-30</strain>
    </source>
</reference>
<dbReference type="SUPFAM" id="SSF52540">
    <property type="entry name" value="P-loop containing nucleoside triphosphate hydrolases"/>
    <property type="match status" value="1"/>
</dbReference>
<organism evidence="7 8">
    <name type="scientific">Ktedonobacter robiniae</name>
    <dbReference type="NCBI Taxonomy" id="2778365"/>
    <lineage>
        <taxon>Bacteria</taxon>
        <taxon>Bacillati</taxon>
        <taxon>Chloroflexota</taxon>
        <taxon>Ktedonobacteria</taxon>
        <taxon>Ktedonobacterales</taxon>
        <taxon>Ktedonobacteraceae</taxon>
        <taxon>Ktedonobacter</taxon>
    </lineage>
</organism>
<gene>
    <name evidence="7" type="ORF">KSB_92460</name>
</gene>
<sequence>MTGPAETERAPQGQATTTLSQERDVRNPVLEAHGLTVRQGSRTIWRDATFAIHAGAFVCALGPNGAGKTTLLRLVLGLMPPAQGEIRVLGAQPRRGNPLIGYVPQRRTLDAHLRVCARDFVMLGLDGHKWGIASPFVTQQQRQARRELVEAACEAVGATGYINRPVGQLSGGEQQRLLLAQAILGQPRLLLLDEPLASLDIRNQYAIARLVGKVTQERQMTVLLVTHDINPLLSMTQQVLYIAQKQIALGTPEEIISTERLSRLYRAPVEVMRDSRGRVLVSGLELGR</sequence>
<name>A0ABQ3V6B1_9CHLR</name>
<evidence type="ECO:0000256" key="2">
    <source>
        <dbReference type="ARBA" id="ARBA00022448"/>
    </source>
</evidence>
<comment type="similarity">
    <text evidence="1">Belongs to the ABC transporter superfamily.</text>
</comment>
<dbReference type="EMBL" id="BNJG01000006">
    <property type="protein sequence ID" value="GHO60771.1"/>
    <property type="molecule type" value="Genomic_DNA"/>
</dbReference>
<comment type="caution">
    <text evidence="7">The sequence shown here is derived from an EMBL/GenBank/DDBJ whole genome shotgun (WGS) entry which is preliminary data.</text>
</comment>
<protein>
    <submittedName>
        <fullName evidence="7">ABC transporter ATP-binding protein</fullName>
    </submittedName>
</protein>
<evidence type="ECO:0000259" key="6">
    <source>
        <dbReference type="PROSITE" id="PS50893"/>
    </source>
</evidence>
<feature type="region of interest" description="Disordered" evidence="5">
    <location>
        <begin position="1"/>
        <end position="25"/>
    </location>
</feature>
<keyword evidence="2" id="KW-0813">Transport</keyword>
<evidence type="ECO:0000256" key="1">
    <source>
        <dbReference type="ARBA" id="ARBA00005417"/>
    </source>
</evidence>
<dbReference type="RefSeq" id="WP_201376802.1">
    <property type="nucleotide sequence ID" value="NZ_BNJG01000006.1"/>
</dbReference>
<evidence type="ECO:0000313" key="8">
    <source>
        <dbReference type="Proteomes" id="UP000654345"/>
    </source>
</evidence>
<evidence type="ECO:0000313" key="7">
    <source>
        <dbReference type="EMBL" id="GHO60771.1"/>
    </source>
</evidence>
<dbReference type="InterPro" id="IPR003439">
    <property type="entry name" value="ABC_transporter-like_ATP-bd"/>
</dbReference>
<keyword evidence="4 7" id="KW-0067">ATP-binding</keyword>
<keyword evidence="3" id="KW-0547">Nucleotide-binding</keyword>
<feature type="domain" description="ABC transporter" evidence="6">
    <location>
        <begin position="30"/>
        <end position="269"/>
    </location>
</feature>
<evidence type="ECO:0000256" key="4">
    <source>
        <dbReference type="ARBA" id="ARBA00022840"/>
    </source>
</evidence>
<dbReference type="InterPro" id="IPR003593">
    <property type="entry name" value="AAA+_ATPase"/>
</dbReference>
<keyword evidence="8" id="KW-1185">Reference proteome</keyword>
<proteinExistence type="inferred from homology"/>
<evidence type="ECO:0000256" key="5">
    <source>
        <dbReference type="SAM" id="MobiDB-lite"/>
    </source>
</evidence>
<dbReference type="InterPro" id="IPR027417">
    <property type="entry name" value="P-loop_NTPase"/>
</dbReference>
<dbReference type="CDD" id="cd03235">
    <property type="entry name" value="ABC_Metallic_Cations"/>
    <property type="match status" value="1"/>
</dbReference>
<dbReference type="InterPro" id="IPR017871">
    <property type="entry name" value="ABC_transporter-like_CS"/>
</dbReference>
<dbReference type="SMART" id="SM00382">
    <property type="entry name" value="AAA"/>
    <property type="match status" value="1"/>
</dbReference>
<dbReference type="Gene3D" id="3.40.50.300">
    <property type="entry name" value="P-loop containing nucleotide triphosphate hydrolases"/>
    <property type="match status" value="1"/>
</dbReference>
<dbReference type="InterPro" id="IPR050153">
    <property type="entry name" value="Metal_Ion_Import_ABC"/>
</dbReference>
<evidence type="ECO:0000256" key="3">
    <source>
        <dbReference type="ARBA" id="ARBA00022741"/>
    </source>
</evidence>
<dbReference type="PROSITE" id="PS50893">
    <property type="entry name" value="ABC_TRANSPORTER_2"/>
    <property type="match status" value="1"/>
</dbReference>
<dbReference type="PANTHER" id="PTHR42734">
    <property type="entry name" value="METAL TRANSPORT SYSTEM ATP-BINDING PROTEIN TM_0124-RELATED"/>
    <property type="match status" value="1"/>
</dbReference>